<feature type="transmembrane region" description="Helical" evidence="9">
    <location>
        <begin position="88"/>
        <end position="112"/>
    </location>
</feature>
<keyword evidence="6 9" id="KW-1133">Transmembrane helix</keyword>
<evidence type="ECO:0000313" key="12">
    <source>
        <dbReference type="Proteomes" id="UP001589943"/>
    </source>
</evidence>
<comment type="caution">
    <text evidence="11">The sequence shown here is derived from an EMBL/GenBank/DDBJ whole genome shotgun (WGS) entry which is preliminary data.</text>
</comment>
<feature type="transmembrane region" description="Helical" evidence="9">
    <location>
        <begin position="124"/>
        <end position="147"/>
    </location>
</feature>
<keyword evidence="8 9" id="KW-0012">Acyltransferase</keyword>
<dbReference type="Pfam" id="PF20154">
    <property type="entry name" value="LNT_N"/>
    <property type="match status" value="1"/>
</dbReference>
<dbReference type="Gene3D" id="3.60.110.10">
    <property type="entry name" value="Carbon-nitrogen hydrolase"/>
    <property type="match status" value="1"/>
</dbReference>
<dbReference type="EC" id="2.3.1.269" evidence="9"/>
<organism evidence="11 12">
    <name type="scientific">Novosphingobium aquiterrae</name>
    <dbReference type="NCBI Taxonomy" id="624388"/>
    <lineage>
        <taxon>Bacteria</taxon>
        <taxon>Pseudomonadati</taxon>
        <taxon>Pseudomonadota</taxon>
        <taxon>Alphaproteobacteria</taxon>
        <taxon>Sphingomonadales</taxon>
        <taxon>Sphingomonadaceae</taxon>
        <taxon>Novosphingobium</taxon>
    </lineage>
</organism>
<evidence type="ECO:0000259" key="10">
    <source>
        <dbReference type="PROSITE" id="PS50263"/>
    </source>
</evidence>
<dbReference type="InterPro" id="IPR003010">
    <property type="entry name" value="C-N_Hydrolase"/>
</dbReference>
<name>A0ABV6PFX8_9SPHN</name>
<feature type="domain" description="CN hydrolase" evidence="10">
    <location>
        <begin position="232"/>
        <end position="490"/>
    </location>
</feature>
<feature type="transmembrane region" description="Helical" evidence="9">
    <location>
        <begin position="167"/>
        <end position="190"/>
    </location>
</feature>
<feature type="transmembrane region" description="Helical" evidence="9">
    <location>
        <begin position="197"/>
        <end position="214"/>
    </location>
</feature>
<protein>
    <recommendedName>
        <fullName evidence="9">Apolipoprotein N-acyltransferase</fullName>
        <shortName evidence="9">ALP N-acyltransferase</shortName>
        <ecNumber evidence="9">2.3.1.269</ecNumber>
    </recommendedName>
</protein>
<dbReference type="Proteomes" id="UP001589943">
    <property type="component" value="Unassembled WGS sequence"/>
</dbReference>
<dbReference type="SUPFAM" id="SSF56317">
    <property type="entry name" value="Carbon-nitrogen hydrolase"/>
    <property type="match status" value="1"/>
</dbReference>
<dbReference type="Pfam" id="PF00795">
    <property type="entry name" value="CN_hydrolase"/>
    <property type="match status" value="1"/>
</dbReference>
<keyword evidence="3 9" id="KW-1003">Cell membrane</keyword>
<accession>A0ABV6PFX8</accession>
<dbReference type="CDD" id="cd07571">
    <property type="entry name" value="ALP_N-acyl_transferase"/>
    <property type="match status" value="1"/>
</dbReference>
<dbReference type="NCBIfam" id="TIGR00546">
    <property type="entry name" value="lnt"/>
    <property type="match status" value="1"/>
</dbReference>
<proteinExistence type="inferred from homology"/>
<dbReference type="PANTHER" id="PTHR38686">
    <property type="entry name" value="APOLIPOPROTEIN N-ACYLTRANSFERASE"/>
    <property type="match status" value="1"/>
</dbReference>
<evidence type="ECO:0000256" key="9">
    <source>
        <dbReference type="HAMAP-Rule" id="MF_01148"/>
    </source>
</evidence>
<dbReference type="HAMAP" id="MF_01148">
    <property type="entry name" value="Lnt"/>
    <property type="match status" value="1"/>
</dbReference>
<evidence type="ECO:0000256" key="8">
    <source>
        <dbReference type="ARBA" id="ARBA00023315"/>
    </source>
</evidence>
<dbReference type="InterPro" id="IPR036526">
    <property type="entry name" value="C-N_Hydrolase_sf"/>
</dbReference>
<evidence type="ECO:0000256" key="1">
    <source>
        <dbReference type="ARBA" id="ARBA00004651"/>
    </source>
</evidence>
<evidence type="ECO:0000256" key="5">
    <source>
        <dbReference type="ARBA" id="ARBA00022692"/>
    </source>
</evidence>
<evidence type="ECO:0000256" key="3">
    <source>
        <dbReference type="ARBA" id="ARBA00022475"/>
    </source>
</evidence>
<evidence type="ECO:0000256" key="7">
    <source>
        <dbReference type="ARBA" id="ARBA00023136"/>
    </source>
</evidence>
<evidence type="ECO:0000256" key="4">
    <source>
        <dbReference type="ARBA" id="ARBA00022679"/>
    </source>
</evidence>
<comment type="pathway">
    <text evidence="9">Protein modification; lipoprotein biosynthesis (N-acyl transfer).</text>
</comment>
<keyword evidence="12" id="KW-1185">Reference proteome</keyword>
<comment type="function">
    <text evidence="9">Catalyzes the phospholipid dependent N-acylation of the N-terminal cysteine of apolipoprotein, the last step in lipoprotein maturation.</text>
</comment>
<comment type="similarity">
    <text evidence="2 9">Belongs to the CN hydrolase family. Apolipoprotein N-acyltransferase subfamily.</text>
</comment>
<dbReference type="InterPro" id="IPR004563">
    <property type="entry name" value="Apolipo_AcylTrfase"/>
</dbReference>
<gene>
    <name evidence="9 11" type="primary">lnt</name>
    <name evidence="11" type="ORF">ACFFF7_04700</name>
</gene>
<sequence>MQRALGLFHSHPRWAALLCGAVAATGFEPLHLTLLALLGLTGLIDLVSRAPTWKAAALIGWLFGVGHFTTGNTWIATAFTYQAAMPVWLGWIAVVLLSFYLAVYPLLAAVAAWRLGRANLGATILAFAGCWIVSEWLRAWIFTGFAWNPLAAIALGPFGSPGFASVLPLTGTYALSGIVILFAGSVLIALRKGKVNWRGAVLLLVPIVLLTNPLRLSPSSPAPGNGPAVTLVQPNIPQDQLNDPAMFPRNFTRLAALSAPRQPGQQRLLLWPESGVPDYLRDGYPERFYLDNVGADPGIARKRLGMIAGPGTVLMTGAVDLEIKDDNAVGARNVVTAVGSGGDIVGSYAKAHLVPYGEYLPMRALLTPLGLSRLVPGDIDFWPGPGPQTLDLGQWGRPGVQICYEIIFSGQVVDRAARPQFLFNPSNDGWFGASGPPQHLAQARLRAIEEGLPVLRATTTGISAVIEPSGVVRQWVPRHKAGRIDGTIPPARQATLFAKLGNKLALVWATLFLVASVVASRRSRS</sequence>
<reference evidence="11 12" key="1">
    <citation type="submission" date="2024-09" db="EMBL/GenBank/DDBJ databases">
        <authorList>
            <person name="Sun Q."/>
            <person name="Mori K."/>
        </authorList>
    </citation>
    <scope>NUCLEOTIDE SEQUENCE [LARGE SCALE GENOMIC DNA]</scope>
    <source>
        <strain evidence="11 12">NCAIM B.02537</strain>
    </source>
</reference>
<keyword evidence="5 9" id="KW-0812">Transmembrane</keyword>
<dbReference type="PANTHER" id="PTHR38686:SF1">
    <property type="entry name" value="APOLIPOPROTEIN N-ACYLTRANSFERASE"/>
    <property type="match status" value="1"/>
</dbReference>
<feature type="transmembrane region" description="Helical" evidence="9">
    <location>
        <begin position="55"/>
        <end position="76"/>
    </location>
</feature>
<keyword evidence="7 9" id="KW-0472">Membrane</keyword>
<dbReference type="InterPro" id="IPR045378">
    <property type="entry name" value="LNT_N"/>
</dbReference>
<comment type="subcellular location">
    <subcellularLocation>
        <location evidence="1 9">Cell membrane</location>
        <topology evidence="1 9">Multi-pass membrane protein</topology>
    </subcellularLocation>
</comment>
<dbReference type="EMBL" id="JBHLTL010000001">
    <property type="protein sequence ID" value="MFC0588704.1"/>
    <property type="molecule type" value="Genomic_DNA"/>
</dbReference>
<dbReference type="RefSeq" id="WP_379480196.1">
    <property type="nucleotide sequence ID" value="NZ_JBHLTL010000001.1"/>
</dbReference>
<dbReference type="PROSITE" id="PS50263">
    <property type="entry name" value="CN_HYDROLASE"/>
    <property type="match status" value="1"/>
</dbReference>
<evidence type="ECO:0000256" key="2">
    <source>
        <dbReference type="ARBA" id="ARBA00010065"/>
    </source>
</evidence>
<evidence type="ECO:0000256" key="6">
    <source>
        <dbReference type="ARBA" id="ARBA00022989"/>
    </source>
</evidence>
<keyword evidence="4 9" id="KW-0808">Transferase</keyword>
<dbReference type="GO" id="GO:0016746">
    <property type="term" value="F:acyltransferase activity"/>
    <property type="evidence" value="ECO:0007669"/>
    <property type="project" value="UniProtKB-KW"/>
</dbReference>
<evidence type="ECO:0000313" key="11">
    <source>
        <dbReference type="EMBL" id="MFC0588704.1"/>
    </source>
</evidence>
<comment type="catalytic activity">
    <reaction evidence="9">
        <text>N-terminal S-1,2-diacyl-sn-glyceryl-L-cysteinyl-[lipoprotein] + a glycerophospholipid = N-acyl-S-1,2-diacyl-sn-glyceryl-L-cysteinyl-[lipoprotein] + a 2-acyl-sn-glycero-3-phospholipid + H(+)</text>
        <dbReference type="Rhea" id="RHEA:48228"/>
        <dbReference type="Rhea" id="RHEA-COMP:14681"/>
        <dbReference type="Rhea" id="RHEA-COMP:14684"/>
        <dbReference type="ChEBI" id="CHEBI:15378"/>
        <dbReference type="ChEBI" id="CHEBI:136912"/>
        <dbReference type="ChEBI" id="CHEBI:140656"/>
        <dbReference type="ChEBI" id="CHEBI:140657"/>
        <dbReference type="ChEBI" id="CHEBI:140660"/>
        <dbReference type="EC" id="2.3.1.269"/>
    </reaction>
</comment>
<feature type="transmembrane region" description="Helical" evidence="9">
    <location>
        <begin position="14"/>
        <end position="43"/>
    </location>
</feature>